<comment type="caution">
    <text evidence="3">The sequence shown here is derived from an EMBL/GenBank/DDBJ whole genome shotgun (WGS) entry which is preliminary data.</text>
</comment>
<gene>
    <name evidence="3" type="ORF">GKE01_18155</name>
</gene>
<dbReference type="Gene3D" id="3.20.20.70">
    <property type="entry name" value="Aldolase class I"/>
    <property type="match status" value="1"/>
</dbReference>
<accession>A0A6G1ZHX4</accession>
<evidence type="ECO:0000259" key="2">
    <source>
        <dbReference type="Pfam" id="PF00682"/>
    </source>
</evidence>
<evidence type="ECO:0000256" key="1">
    <source>
        <dbReference type="ARBA" id="ARBA00023211"/>
    </source>
</evidence>
<dbReference type="InterPro" id="IPR050073">
    <property type="entry name" value="2-IPM_HCS-like"/>
</dbReference>
<dbReference type="AlphaFoldDB" id="A0A6G1ZHX4"/>
<proteinExistence type="predicted"/>
<protein>
    <submittedName>
        <fullName evidence="3">4-hydroxy-2-ketovalerate aldolase</fullName>
    </submittedName>
</protein>
<dbReference type="CDD" id="cd07944">
    <property type="entry name" value="DRE_TIM_HOA_like"/>
    <property type="match status" value="1"/>
</dbReference>
<feature type="domain" description="Pyruvate carboxyltransferase" evidence="2">
    <location>
        <begin position="3"/>
        <end position="247"/>
    </location>
</feature>
<keyword evidence="1" id="KW-0464">Manganese</keyword>
<dbReference type="EMBL" id="WKLP01000029">
    <property type="protein sequence ID" value="MRY13368.1"/>
    <property type="molecule type" value="Genomic_DNA"/>
</dbReference>
<name>A0A6G1ZHX4_9BACT</name>
<dbReference type="PANTHER" id="PTHR10277:SF9">
    <property type="entry name" value="2-ISOPROPYLMALATE SYNTHASE 1, CHLOROPLASTIC-RELATED"/>
    <property type="match status" value="1"/>
</dbReference>
<dbReference type="GO" id="GO:0003852">
    <property type="term" value="F:2-isopropylmalate synthase activity"/>
    <property type="evidence" value="ECO:0007669"/>
    <property type="project" value="TreeGrafter"/>
</dbReference>
<reference evidence="3" key="1">
    <citation type="journal article" date="2019" name="Nat. Med.">
        <title>A library of human gut bacterial isolates paired with longitudinal multiomics data enables mechanistic microbiome research.</title>
        <authorList>
            <person name="Poyet M."/>
            <person name="Groussin M."/>
            <person name="Gibbons S.M."/>
            <person name="Avila-Pacheco J."/>
            <person name="Jiang X."/>
            <person name="Kearney S.M."/>
            <person name="Perrotta A.R."/>
            <person name="Berdy B."/>
            <person name="Zhao S."/>
            <person name="Lieberman T.D."/>
            <person name="Swanson P.K."/>
            <person name="Smith M."/>
            <person name="Roesemann S."/>
            <person name="Alexander J.E."/>
            <person name="Rich S.A."/>
            <person name="Livny J."/>
            <person name="Vlamakis H."/>
            <person name="Clish C."/>
            <person name="Bullock K."/>
            <person name="Deik A."/>
            <person name="Scott J."/>
            <person name="Pierce K.A."/>
            <person name="Xavier R.J."/>
            <person name="Alm E.J."/>
        </authorList>
    </citation>
    <scope>NUCLEOTIDE SEQUENCE</scope>
    <source>
        <strain evidence="3">BIOML-A4</strain>
    </source>
</reference>
<dbReference type="GO" id="GO:0009098">
    <property type="term" value="P:L-leucine biosynthetic process"/>
    <property type="evidence" value="ECO:0007669"/>
    <property type="project" value="TreeGrafter"/>
</dbReference>
<dbReference type="SUPFAM" id="SSF51569">
    <property type="entry name" value="Aldolase"/>
    <property type="match status" value="1"/>
</dbReference>
<evidence type="ECO:0000313" key="3">
    <source>
        <dbReference type="EMBL" id="MRY13368.1"/>
    </source>
</evidence>
<dbReference type="InterPro" id="IPR000891">
    <property type="entry name" value="PYR_CT"/>
</dbReference>
<sequence length="524" mass="59685">MRKIQILDCTLRDGGYINDFHFGERGIKKIIAQLSSANIDIIECGFLEDGNNDPEYSLYTTVDQIANILPSQRNENTMYVAMACYGEYDLAQLAPYDGKSIEGIRVTFHYNEVEDALEYCRQIQAKGYKVFVQPVGTTSYTDEQLLWLIRKVNELKPYAFYIVDTLGLMHQHDVLRFFYLINHNLATGIHIGFHSHNNLQLSYSNCQCLASVETERVISLDSSVFGMGRGAGNLNTELIANYLNTKSRCYEIEPILEVVDEYIMRIKQEHDWGYSVPYYLAAINGCHPNYASYLSSKQTLNVKSIGTILRMIEQDKRSLFDRELAEEKYRDFQAHEVDDSGSIATLKAAIKGRSVLLIAPGPSLNEHQEELLQVAKEHKCIVMSATFIPNFIDCNYVFLSNLKRYNTTFNPQKKVVCLIHTSNIEVVEANAVRVNYTSLLDEENVIMDNSSIMLINLLTKLEPLQVYLAGMDGYKADTSNYAEERLVLNQSKDNAEAINKAMRNRIAELRKSLNISFITPSLYE</sequence>
<dbReference type="PANTHER" id="PTHR10277">
    <property type="entry name" value="HOMOCITRATE SYNTHASE-RELATED"/>
    <property type="match status" value="1"/>
</dbReference>
<dbReference type="InterPro" id="IPR013785">
    <property type="entry name" value="Aldolase_TIM"/>
</dbReference>
<dbReference type="Pfam" id="PF00682">
    <property type="entry name" value="HMGL-like"/>
    <property type="match status" value="1"/>
</dbReference>
<organism evidence="3">
    <name type="scientific">Parabacteroides goldsteinii</name>
    <dbReference type="NCBI Taxonomy" id="328812"/>
    <lineage>
        <taxon>Bacteria</taxon>
        <taxon>Pseudomonadati</taxon>
        <taxon>Bacteroidota</taxon>
        <taxon>Bacteroidia</taxon>
        <taxon>Bacteroidales</taxon>
        <taxon>Tannerellaceae</taxon>
        <taxon>Parabacteroides</taxon>
    </lineage>
</organism>
<dbReference type="RefSeq" id="WP_010802963.1">
    <property type="nucleotide sequence ID" value="NZ_CAJSYT010000003.1"/>
</dbReference>